<dbReference type="RefSeq" id="WP_112747245.1">
    <property type="nucleotide sequence ID" value="NZ_QMFY01000005.1"/>
</dbReference>
<dbReference type="EMBL" id="QMFY01000005">
    <property type="protein sequence ID" value="RAW01090.1"/>
    <property type="molecule type" value="Genomic_DNA"/>
</dbReference>
<proteinExistence type="predicted"/>
<name>A0A364Y2T8_9BACT</name>
<accession>A0A364Y2T8</accession>
<evidence type="ECO:0000313" key="1">
    <source>
        <dbReference type="EMBL" id="RAW01090.1"/>
    </source>
</evidence>
<sequence>MKLKLTRYPLVRMPDETQITLFLIKEELKSRKIFHALYDIGIDDCYFQPHLDSLIMGSIGLDDGSDKTFESYTDILDRRSRKIEADNDSIMKQALKAYHELMTLKSKLKSQNVRIR</sequence>
<comment type="caution">
    <text evidence="1">The sequence shown here is derived from an EMBL/GenBank/DDBJ whole genome shotgun (WGS) entry which is preliminary data.</text>
</comment>
<gene>
    <name evidence="1" type="ORF">DQQ10_12745</name>
</gene>
<evidence type="ECO:0000313" key="2">
    <source>
        <dbReference type="Proteomes" id="UP000251889"/>
    </source>
</evidence>
<dbReference type="AlphaFoldDB" id="A0A364Y2T8"/>
<dbReference type="Proteomes" id="UP000251889">
    <property type="component" value="Unassembled WGS sequence"/>
</dbReference>
<protein>
    <submittedName>
        <fullName evidence="1">Uncharacterized protein</fullName>
    </submittedName>
</protein>
<dbReference type="OrthoDB" id="981969at2"/>
<keyword evidence="2" id="KW-1185">Reference proteome</keyword>
<organism evidence="1 2">
    <name type="scientific">Pseudochryseolinea flava</name>
    <dbReference type="NCBI Taxonomy" id="2059302"/>
    <lineage>
        <taxon>Bacteria</taxon>
        <taxon>Pseudomonadati</taxon>
        <taxon>Bacteroidota</taxon>
        <taxon>Cytophagia</taxon>
        <taxon>Cytophagales</taxon>
        <taxon>Fulvivirgaceae</taxon>
        <taxon>Pseudochryseolinea</taxon>
    </lineage>
</organism>
<reference evidence="1 2" key="1">
    <citation type="submission" date="2018-06" db="EMBL/GenBank/DDBJ databases">
        <title>Chryseolinea flavus sp. nov., a member of the phylum Bacteroidetes isolated from soil.</title>
        <authorList>
            <person name="Li Y."/>
            <person name="Wang J."/>
        </authorList>
    </citation>
    <scope>NUCLEOTIDE SEQUENCE [LARGE SCALE GENOMIC DNA]</scope>
    <source>
        <strain evidence="1 2">SDU1-6</strain>
    </source>
</reference>